<dbReference type="PANTHER" id="PTHR43346">
    <property type="entry name" value="LIGAND BINDING DOMAIN PROTEIN, PUTATIVE (AFU_ORTHOLOGUE AFUA_6G14370)-RELATED"/>
    <property type="match status" value="1"/>
</dbReference>
<name>A0A1G2FZ27_9BACT</name>
<protein>
    <recommendedName>
        <fullName evidence="1">Cupin type-2 domain-containing protein</fullName>
    </recommendedName>
</protein>
<feature type="domain" description="Cupin type-2" evidence="1">
    <location>
        <begin position="27"/>
        <end position="96"/>
    </location>
</feature>
<dbReference type="Pfam" id="PF07883">
    <property type="entry name" value="Cupin_2"/>
    <property type="match status" value="1"/>
</dbReference>
<evidence type="ECO:0000313" key="2">
    <source>
        <dbReference type="EMBL" id="OGZ42868.1"/>
    </source>
</evidence>
<comment type="caution">
    <text evidence="2">The sequence shown here is derived from an EMBL/GenBank/DDBJ whole genome shotgun (WGS) entry which is preliminary data.</text>
</comment>
<proteinExistence type="predicted"/>
<evidence type="ECO:0000259" key="1">
    <source>
        <dbReference type="Pfam" id="PF07883"/>
    </source>
</evidence>
<dbReference type="PANTHER" id="PTHR43346:SF1">
    <property type="entry name" value="QUERCETIN 2,3-DIOXYGENASE-RELATED"/>
    <property type="match status" value="1"/>
</dbReference>
<dbReference type="EMBL" id="MHNI01000012">
    <property type="protein sequence ID" value="OGZ42868.1"/>
    <property type="molecule type" value="Genomic_DNA"/>
</dbReference>
<dbReference type="InterPro" id="IPR014710">
    <property type="entry name" value="RmlC-like_jellyroll"/>
</dbReference>
<dbReference type="AlphaFoldDB" id="A0A1G2FZ27"/>
<dbReference type="Gene3D" id="2.60.120.10">
    <property type="entry name" value="Jelly Rolls"/>
    <property type="match status" value="1"/>
</dbReference>
<dbReference type="SUPFAM" id="SSF51182">
    <property type="entry name" value="RmlC-like cupins"/>
    <property type="match status" value="1"/>
</dbReference>
<gene>
    <name evidence="2" type="ORF">A2W41_01965</name>
</gene>
<dbReference type="InterPro" id="IPR052538">
    <property type="entry name" value="Flavonoid_dioxygenase-like"/>
</dbReference>
<accession>A0A1G2FZ27</accession>
<sequence length="101" mass="11129">MKPVDVRSFKGIFFQMFHQTPLSQIGVMTIKPGEDSGSEEIHKGDQIVYIIEGTAKVEIGKETYHLTEGVIATVPAGTKHHIYNGGDSGLFFLTIYTPPAY</sequence>
<dbReference type="InterPro" id="IPR013096">
    <property type="entry name" value="Cupin_2"/>
</dbReference>
<dbReference type="Proteomes" id="UP000176700">
    <property type="component" value="Unassembled WGS sequence"/>
</dbReference>
<organism evidence="2 3">
    <name type="scientific">Candidatus Ryanbacteria bacterium RIFCSPHIGHO2_01_45_13</name>
    <dbReference type="NCBI Taxonomy" id="1802112"/>
    <lineage>
        <taxon>Bacteria</taxon>
        <taxon>Candidatus Ryaniibacteriota</taxon>
    </lineage>
</organism>
<evidence type="ECO:0000313" key="3">
    <source>
        <dbReference type="Proteomes" id="UP000176700"/>
    </source>
</evidence>
<reference evidence="2 3" key="1">
    <citation type="journal article" date="2016" name="Nat. Commun.">
        <title>Thousands of microbial genomes shed light on interconnected biogeochemical processes in an aquifer system.</title>
        <authorList>
            <person name="Anantharaman K."/>
            <person name="Brown C.T."/>
            <person name="Hug L.A."/>
            <person name="Sharon I."/>
            <person name="Castelle C.J."/>
            <person name="Probst A.J."/>
            <person name="Thomas B.C."/>
            <person name="Singh A."/>
            <person name="Wilkins M.J."/>
            <person name="Karaoz U."/>
            <person name="Brodie E.L."/>
            <person name="Williams K.H."/>
            <person name="Hubbard S.S."/>
            <person name="Banfield J.F."/>
        </authorList>
    </citation>
    <scope>NUCLEOTIDE SEQUENCE [LARGE SCALE GENOMIC DNA]</scope>
</reference>
<dbReference type="InterPro" id="IPR011051">
    <property type="entry name" value="RmlC_Cupin_sf"/>
</dbReference>